<dbReference type="SUPFAM" id="SSF49599">
    <property type="entry name" value="TRAF domain-like"/>
    <property type="match status" value="1"/>
</dbReference>
<sequence>MSSNSLVYDLPSDVVNTLLCSVCDGYLSCGPVTEDNGKLICGRCYKKDTVAVLQVAYEKAMSNFIFPCRFDKQGCKERLLFNSIIEHERKCRYRTLDCPSLLCVSSLLALELQTHFEEYHRELINNDGQFRINLNENARCNLLMVHDDITVIIKYLYDSSTICLQIEIAYISNEEESIYYKLQIISGTDSDNSLNLSQQLCSLYETRDIDVAKCIKLEMKEYLGVLANPPSLVFKVSITLIVNSDENHVHKPATVSNINTLSNILHEELVNLEWLRCNNCRLLVSPPLYFTDSDVSLCGACCEGHTGVHESTLSTSTNFSCCWRGCPFLGNLADISVHIETCKFKTYLCPFYTSCENRIFNYNESQLFIRHLKIHATYCSPDRILVELFNRNASSTGNVIEKSYFTNIGDKVVLFTCAITTKGDKWSLNSILPSGVNVKIMFAHEHCRLRSASHYYNKYRVVNINNDDETVGFPLCFKEYYRLTAIITFIE</sequence>
<dbReference type="Proteomes" id="UP000327044">
    <property type="component" value="Unassembled WGS sequence"/>
</dbReference>
<reference evidence="6 7" key="1">
    <citation type="journal article" date="2018" name="Elife">
        <title>Firefly genomes illuminate parallel origins of bioluminescence in beetles.</title>
        <authorList>
            <person name="Fallon T.R."/>
            <person name="Lower S.E."/>
            <person name="Chang C.H."/>
            <person name="Bessho-Uehara M."/>
            <person name="Martin G.J."/>
            <person name="Bewick A.J."/>
            <person name="Behringer M."/>
            <person name="Debat H.J."/>
            <person name="Wong I."/>
            <person name="Day J.C."/>
            <person name="Suvorov A."/>
            <person name="Silva C.J."/>
            <person name="Stanger-Hall K.F."/>
            <person name="Hall D.W."/>
            <person name="Schmitz R.J."/>
            <person name="Nelson D.R."/>
            <person name="Lewis S.M."/>
            <person name="Shigenobu S."/>
            <person name="Bybee S.M."/>
            <person name="Larracuente A.M."/>
            <person name="Oba Y."/>
            <person name="Weng J.K."/>
        </authorList>
    </citation>
    <scope>NUCLEOTIDE SEQUENCE [LARGE SCALE GENOMIC DNA]</scope>
    <source>
        <strain evidence="6">1611_PpyrPB1</strain>
        <tissue evidence="6">Whole body</tissue>
    </source>
</reference>
<name>A0A5N4A9X2_PHOPY</name>
<evidence type="ECO:0000256" key="3">
    <source>
        <dbReference type="ARBA" id="ARBA00022833"/>
    </source>
</evidence>
<dbReference type="Gene3D" id="3.30.40.10">
    <property type="entry name" value="Zinc/RING finger domain, C3HC4 (zinc finger)"/>
    <property type="match status" value="1"/>
</dbReference>
<dbReference type="Pfam" id="PF21361">
    <property type="entry name" value="Sina_ZnF"/>
    <property type="match status" value="1"/>
</dbReference>
<evidence type="ECO:0000313" key="6">
    <source>
        <dbReference type="EMBL" id="KAB0794126.1"/>
    </source>
</evidence>
<gene>
    <name evidence="6" type="ORF">PPYR_13746</name>
</gene>
<dbReference type="UniPathway" id="UPA00143"/>
<dbReference type="PANTHER" id="PTHR45877">
    <property type="entry name" value="E3 UBIQUITIN-PROTEIN LIGASE SIAH2"/>
    <property type="match status" value="1"/>
</dbReference>
<comment type="caution">
    <text evidence="6">The sequence shown here is derived from an EMBL/GenBank/DDBJ whole genome shotgun (WGS) entry which is preliminary data.</text>
</comment>
<evidence type="ECO:0000256" key="1">
    <source>
        <dbReference type="ARBA" id="ARBA00022723"/>
    </source>
</evidence>
<dbReference type="InterPro" id="IPR013083">
    <property type="entry name" value="Znf_RING/FYVE/PHD"/>
</dbReference>
<evidence type="ECO:0000256" key="4">
    <source>
        <dbReference type="PROSITE-ProRule" id="PRU00455"/>
    </source>
</evidence>
<evidence type="ECO:0000256" key="2">
    <source>
        <dbReference type="ARBA" id="ARBA00022771"/>
    </source>
</evidence>
<dbReference type="GO" id="GO:0061630">
    <property type="term" value="F:ubiquitin protein ligase activity"/>
    <property type="evidence" value="ECO:0007669"/>
    <property type="project" value="TreeGrafter"/>
</dbReference>
<feature type="domain" description="SIAH-type" evidence="5">
    <location>
        <begin position="63"/>
        <end position="121"/>
    </location>
</feature>
<dbReference type="InParanoid" id="A0A5N4A9X2"/>
<dbReference type="PROSITE" id="PS51081">
    <property type="entry name" value="ZF_SIAH"/>
    <property type="match status" value="1"/>
</dbReference>
<dbReference type="InterPro" id="IPR013010">
    <property type="entry name" value="Znf_SIAH"/>
</dbReference>
<dbReference type="InterPro" id="IPR004162">
    <property type="entry name" value="SINA-like_animal"/>
</dbReference>
<evidence type="ECO:0000313" key="7">
    <source>
        <dbReference type="Proteomes" id="UP000327044"/>
    </source>
</evidence>
<keyword evidence="2 4" id="KW-0863">Zinc-finger</keyword>
<dbReference type="EMBL" id="VVIM01000009">
    <property type="protein sequence ID" value="KAB0794126.1"/>
    <property type="molecule type" value="Genomic_DNA"/>
</dbReference>
<dbReference type="GO" id="GO:0043161">
    <property type="term" value="P:proteasome-mediated ubiquitin-dependent protein catabolic process"/>
    <property type="evidence" value="ECO:0007669"/>
    <property type="project" value="TreeGrafter"/>
</dbReference>
<protein>
    <recommendedName>
        <fullName evidence="5">SIAH-type domain-containing protein</fullName>
    </recommendedName>
</protein>
<dbReference type="GO" id="GO:0005737">
    <property type="term" value="C:cytoplasm"/>
    <property type="evidence" value="ECO:0007669"/>
    <property type="project" value="TreeGrafter"/>
</dbReference>
<dbReference type="GO" id="GO:0008270">
    <property type="term" value="F:zinc ion binding"/>
    <property type="evidence" value="ECO:0007669"/>
    <property type="project" value="UniProtKB-KW"/>
</dbReference>
<dbReference type="GO" id="GO:0031624">
    <property type="term" value="F:ubiquitin conjugating enzyme binding"/>
    <property type="evidence" value="ECO:0007669"/>
    <property type="project" value="TreeGrafter"/>
</dbReference>
<keyword evidence="7" id="KW-1185">Reference proteome</keyword>
<dbReference type="OrthoDB" id="4788989at2759"/>
<dbReference type="AlphaFoldDB" id="A0A5N4A9X2"/>
<keyword evidence="3" id="KW-0862">Zinc</keyword>
<accession>A0A5N4A9X2</accession>
<dbReference type="PANTHER" id="PTHR45877:SF2">
    <property type="entry name" value="E3 UBIQUITIN-PROTEIN LIGASE SINA-RELATED"/>
    <property type="match status" value="1"/>
</dbReference>
<keyword evidence="1" id="KW-0479">Metal-binding</keyword>
<proteinExistence type="predicted"/>
<dbReference type="GO" id="GO:0016567">
    <property type="term" value="P:protein ubiquitination"/>
    <property type="evidence" value="ECO:0007669"/>
    <property type="project" value="UniProtKB-UniPathway"/>
</dbReference>
<evidence type="ECO:0000259" key="5">
    <source>
        <dbReference type="PROSITE" id="PS51081"/>
    </source>
</evidence>
<organism evidence="6 7">
    <name type="scientific">Photinus pyralis</name>
    <name type="common">Common eastern firefly</name>
    <name type="synonym">Lampyris pyralis</name>
    <dbReference type="NCBI Taxonomy" id="7054"/>
    <lineage>
        <taxon>Eukaryota</taxon>
        <taxon>Metazoa</taxon>
        <taxon>Ecdysozoa</taxon>
        <taxon>Arthropoda</taxon>
        <taxon>Hexapoda</taxon>
        <taxon>Insecta</taxon>
        <taxon>Pterygota</taxon>
        <taxon>Neoptera</taxon>
        <taxon>Endopterygota</taxon>
        <taxon>Coleoptera</taxon>
        <taxon>Polyphaga</taxon>
        <taxon>Elateriformia</taxon>
        <taxon>Elateroidea</taxon>
        <taxon>Lampyridae</taxon>
        <taxon>Lampyrinae</taxon>
        <taxon>Photinus</taxon>
    </lineage>
</organism>